<dbReference type="AlphaFoldDB" id="A0A7X6DG61"/>
<dbReference type="Pfam" id="PF11142">
    <property type="entry name" value="DUF2917"/>
    <property type="match status" value="1"/>
</dbReference>
<dbReference type="EMBL" id="VTOX01000003">
    <property type="protein sequence ID" value="NKE66571.1"/>
    <property type="molecule type" value="Genomic_DNA"/>
</dbReference>
<dbReference type="Proteomes" id="UP000521868">
    <property type="component" value="Unassembled WGS sequence"/>
</dbReference>
<keyword evidence="2" id="KW-1185">Reference proteome</keyword>
<name>A0A7X6DG61_9BURK</name>
<evidence type="ECO:0000313" key="1">
    <source>
        <dbReference type="EMBL" id="NKE66571.1"/>
    </source>
</evidence>
<organism evidence="1 2">
    <name type="scientific">Ramlibacter lithotrophicus</name>
    <dbReference type="NCBI Taxonomy" id="2606681"/>
    <lineage>
        <taxon>Bacteria</taxon>
        <taxon>Pseudomonadati</taxon>
        <taxon>Pseudomonadota</taxon>
        <taxon>Betaproteobacteria</taxon>
        <taxon>Burkholderiales</taxon>
        <taxon>Comamonadaceae</taxon>
        <taxon>Ramlibacter</taxon>
    </lineage>
</organism>
<protein>
    <submittedName>
        <fullName evidence="1">DUF2917 domain-containing protein</fullName>
    </submittedName>
</protein>
<gene>
    <name evidence="1" type="ORF">RAMLITH_12120</name>
</gene>
<sequence>MNSLTRIHWTANPGASIIQDIIGSEAVADTNVQFTSTTCPPAGPWRLAPGHAWSLKSARAGLVRVVRGGVWATFDGPHPGPGNDRGDYVLEAGEMIMLRPGERLVLEAARNGQEAQIEWRPVADPAGAVALEARAADCDASAAGLGRAIRALARRLAQVAGAHGRAPA</sequence>
<reference evidence="1 2" key="1">
    <citation type="journal article" date="2020" name="Nature">
        <title>Bacterial chemolithoautotrophy via manganese oxidation.</title>
        <authorList>
            <person name="Yu H."/>
            <person name="Leadbetter J.R."/>
        </authorList>
    </citation>
    <scope>NUCLEOTIDE SEQUENCE [LARGE SCALE GENOMIC DNA]</scope>
    <source>
        <strain evidence="1 2">RBP-1</strain>
    </source>
</reference>
<dbReference type="InterPro" id="IPR021317">
    <property type="entry name" value="DUF2917"/>
</dbReference>
<comment type="caution">
    <text evidence="1">The sequence shown here is derived from an EMBL/GenBank/DDBJ whole genome shotgun (WGS) entry which is preliminary data.</text>
</comment>
<evidence type="ECO:0000313" key="2">
    <source>
        <dbReference type="Proteomes" id="UP000521868"/>
    </source>
</evidence>
<accession>A0A7X6DG61</accession>
<proteinExistence type="predicted"/>